<dbReference type="EMBL" id="GBXM01082779">
    <property type="protein sequence ID" value="JAH25798.1"/>
    <property type="molecule type" value="Transcribed_RNA"/>
</dbReference>
<sequence>MSHCIDAGNWRQVHFWKHCTELA</sequence>
<organism evidence="1">
    <name type="scientific">Anguilla anguilla</name>
    <name type="common">European freshwater eel</name>
    <name type="synonym">Muraena anguilla</name>
    <dbReference type="NCBI Taxonomy" id="7936"/>
    <lineage>
        <taxon>Eukaryota</taxon>
        <taxon>Metazoa</taxon>
        <taxon>Chordata</taxon>
        <taxon>Craniata</taxon>
        <taxon>Vertebrata</taxon>
        <taxon>Euteleostomi</taxon>
        <taxon>Actinopterygii</taxon>
        <taxon>Neopterygii</taxon>
        <taxon>Teleostei</taxon>
        <taxon>Anguilliformes</taxon>
        <taxon>Anguillidae</taxon>
        <taxon>Anguilla</taxon>
    </lineage>
</organism>
<accession>A0A0E9RBU6</accession>
<reference evidence="1" key="1">
    <citation type="submission" date="2014-11" db="EMBL/GenBank/DDBJ databases">
        <authorList>
            <person name="Amaro Gonzalez C."/>
        </authorList>
    </citation>
    <scope>NUCLEOTIDE SEQUENCE</scope>
</reference>
<evidence type="ECO:0000313" key="1">
    <source>
        <dbReference type="EMBL" id="JAH25798.1"/>
    </source>
</evidence>
<dbReference type="AlphaFoldDB" id="A0A0E9RBU6"/>
<proteinExistence type="predicted"/>
<reference evidence="1" key="2">
    <citation type="journal article" date="2015" name="Fish Shellfish Immunol.">
        <title>Early steps in the European eel (Anguilla anguilla)-Vibrio vulnificus interaction in the gills: Role of the RtxA13 toxin.</title>
        <authorList>
            <person name="Callol A."/>
            <person name="Pajuelo D."/>
            <person name="Ebbesson L."/>
            <person name="Teles M."/>
            <person name="MacKenzie S."/>
            <person name="Amaro C."/>
        </authorList>
    </citation>
    <scope>NUCLEOTIDE SEQUENCE</scope>
</reference>
<name>A0A0E9RBU6_ANGAN</name>
<protein>
    <submittedName>
        <fullName evidence="1">Uncharacterized protein</fullName>
    </submittedName>
</protein>